<organism evidence="2 3">
    <name type="scientific">Arcicella aurantiaca</name>
    <dbReference type="NCBI Taxonomy" id="591202"/>
    <lineage>
        <taxon>Bacteria</taxon>
        <taxon>Pseudomonadati</taxon>
        <taxon>Bacteroidota</taxon>
        <taxon>Cytophagia</taxon>
        <taxon>Cytophagales</taxon>
        <taxon>Flectobacillaceae</taxon>
        <taxon>Arcicella</taxon>
    </lineage>
</organism>
<keyword evidence="3" id="KW-1185">Reference proteome</keyword>
<accession>A0A316EGY2</accession>
<dbReference type="EMBL" id="QGGO01000002">
    <property type="protein sequence ID" value="PWK29014.1"/>
    <property type="molecule type" value="Genomic_DNA"/>
</dbReference>
<name>A0A316EGY2_9BACT</name>
<gene>
    <name evidence="2" type="ORF">LV89_00568</name>
</gene>
<dbReference type="Pfam" id="PF13648">
    <property type="entry name" value="Lipocalin_4"/>
    <property type="match status" value="1"/>
</dbReference>
<dbReference type="RefSeq" id="WP_109741340.1">
    <property type="nucleotide sequence ID" value="NZ_QGGO01000002.1"/>
</dbReference>
<comment type="caution">
    <text evidence="2">The sequence shown here is derived from an EMBL/GenBank/DDBJ whole genome shotgun (WGS) entry which is preliminary data.</text>
</comment>
<sequence length="150" mass="16148">MLSLLVVANLQTLHLPSIVGKWKASTVKGSATVLGQTQSISEAIDATFEFKADNTFTTTGTINALDTDVVNNTSVSGKYTFTGSEVTMTYTDPSTKKETVETYKITISGSTMTWNLNLDAYKKLAANDPNSALILAFISALDLNITLQKQ</sequence>
<evidence type="ECO:0000313" key="3">
    <source>
        <dbReference type="Proteomes" id="UP000245489"/>
    </source>
</evidence>
<dbReference type="InterPro" id="IPR024311">
    <property type="entry name" value="Lipocalin-like"/>
</dbReference>
<proteinExistence type="predicted"/>
<evidence type="ECO:0000313" key="2">
    <source>
        <dbReference type="EMBL" id="PWK29014.1"/>
    </source>
</evidence>
<dbReference type="AlphaFoldDB" id="A0A316EGY2"/>
<evidence type="ECO:0000259" key="1">
    <source>
        <dbReference type="Pfam" id="PF13648"/>
    </source>
</evidence>
<reference evidence="2 3" key="1">
    <citation type="submission" date="2018-05" db="EMBL/GenBank/DDBJ databases">
        <title>Genomic Encyclopedia of Archaeal and Bacterial Type Strains, Phase II (KMG-II): from individual species to whole genera.</title>
        <authorList>
            <person name="Goeker M."/>
        </authorList>
    </citation>
    <scope>NUCLEOTIDE SEQUENCE [LARGE SCALE GENOMIC DNA]</scope>
    <source>
        <strain evidence="2 3">DSM 22214</strain>
    </source>
</reference>
<dbReference type="OrthoDB" id="953917at2"/>
<feature type="domain" description="Lipocalin-like" evidence="1">
    <location>
        <begin position="18"/>
        <end position="114"/>
    </location>
</feature>
<protein>
    <submittedName>
        <fullName evidence="2">Lipocalin-like protein</fullName>
    </submittedName>
</protein>
<dbReference type="Proteomes" id="UP000245489">
    <property type="component" value="Unassembled WGS sequence"/>
</dbReference>